<gene>
    <name evidence="3" type="ORF">QJ036_05930</name>
</gene>
<comment type="caution">
    <text evidence="3">The sequence shown here is derived from an EMBL/GenBank/DDBJ whole genome shotgun (WGS) entry which is preliminary data.</text>
</comment>
<evidence type="ECO:0000256" key="2">
    <source>
        <dbReference type="SAM" id="Phobius"/>
    </source>
</evidence>
<keyword evidence="2" id="KW-0472">Membrane</keyword>
<reference evidence="3 4" key="1">
    <citation type="submission" date="2023-05" db="EMBL/GenBank/DDBJ databases">
        <title>[ruminococcus] sp. nov., isolated from a pig farm feces dump.</title>
        <authorList>
            <person name="Chang Y.-H."/>
        </authorList>
    </citation>
    <scope>NUCLEOTIDE SEQUENCE [LARGE SCALE GENOMIC DNA]</scope>
    <source>
        <strain evidence="3 4">YH-rum2234</strain>
    </source>
</reference>
<keyword evidence="4" id="KW-1185">Reference proteome</keyword>
<keyword evidence="2" id="KW-1133">Transmembrane helix</keyword>
<feature type="transmembrane region" description="Helical" evidence="2">
    <location>
        <begin position="6"/>
        <end position="25"/>
    </location>
</feature>
<evidence type="ECO:0000256" key="1">
    <source>
        <dbReference type="SAM" id="MobiDB-lite"/>
    </source>
</evidence>
<accession>A0AAP4EZL9</accession>
<evidence type="ECO:0000313" key="3">
    <source>
        <dbReference type="EMBL" id="MDI9242020.1"/>
    </source>
</evidence>
<feature type="compositionally biased region" description="Low complexity" evidence="1">
    <location>
        <begin position="219"/>
        <end position="229"/>
    </location>
</feature>
<proteinExistence type="predicted"/>
<dbReference type="Proteomes" id="UP001300383">
    <property type="component" value="Unassembled WGS sequence"/>
</dbReference>
<name>A0AAP4EZL9_9FIRM</name>
<protein>
    <submittedName>
        <fullName evidence="3">Uncharacterized protein</fullName>
    </submittedName>
</protein>
<evidence type="ECO:0000313" key="4">
    <source>
        <dbReference type="Proteomes" id="UP001300383"/>
    </source>
</evidence>
<sequence>MKKEYVLSILSIIAVVFAVGFGMYLDYSHRQEVENAYAEAGNLIDQEYYEAAIDALSVIEHENYEDTHELMEYCRAHISYDSGNLEAAYENLKYGMYENQPVERKQKMAAFKNRVETEYDAYCEAERTREREEEEKAYQQKVRSGVPFVGMRESDISNTIIGSPSPKTRGNHEFINGKQYKATLYDFMKDGRVIFTARCIRGKVTEVWDKRDNPHEPYGSIGSKSSSKPGKLDSYDDGYEDIYENGDYDWDRYQTDFDYADGVDEAIEDDEY</sequence>
<dbReference type="EMBL" id="JASGBQ010000007">
    <property type="protein sequence ID" value="MDI9242020.1"/>
    <property type="molecule type" value="Genomic_DNA"/>
</dbReference>
<dbReference type="AlphaFoldDB" id="A0AAP4EZL9"/>
<feature type="region of interest" description="Disordered" evidence="1">
    <location>
        <begin position="211"/>
        <end position="239"/>
    </location>
</feature>
<keyword evidence="2" id="KW-0812">Transmembrane</keyword>
<organism evidence="3 4">
    <name type="scientific">Fusibacillus kribbianus</name>
    <dbReference type="NCBI Taxonomy" id="3044208"/>
    <lineage>
        <taxon>Bacteria</taxon>
        <taxon>Bacillati</taxon>
        <taxon>Bacillota</taxon>
        <taxon>Clostridia</taxon>
        <taxon>Lachnospirales</taxon>
        <taxon>Lachnospiraceae</taxon>
        <taxon>Fusibacillus</taxon>
    </lineage>
</organism>